<reference evidence="7 8" key="1">
    <citation type="submission" date="2024-10" db="EMBL/GenBank/DDBJ databases">
        <authorList>
            <person name="Kim D."/>
        </authorList>
    </citation>
    <scope>NUCLEOTIDE SEQUENCE [LARGE SCALE GENOMIC DNA]</scope>
    <source>
        <strain evidence="7">BH-2024</strain>
    </source>
</reference>
<comment type="caution">
    <text evidence="7">The sequence shown here is derived from an EMBL/GenBank/DDBJ whole genome shotgun (WGS) entry which is preliminary data.</text>
</comment>
<feature type="compositionally biased region" description="Basic residues" evidence="3">
    <location>
        <begin position="575"/>
        <end position="592"/>
    </location>
</feature>
<keyword evidence="1" id="KW-0507">mRNA processing</keyword>
<feature type="compositionally biased region" description="Basic and acidic residues" evidence="3">
    <location>
        <begin position="513"/>
        <end position="526"/>
    </location>
</feature>
<dbReference type="Pfam" id="PF01480">
    <property type="entry name" value="PWI"/>
    <property type="match status" value="1"/>
</dbReference>
<feature type="region of interest" description="Disordered" evidence="3">
    <location>
        <begin position="438"/>
        <end position="592"/>
    </location>
</feature>
<name>A0ABD2MB60_9BILA</name>
<sequence length="592" mass="68425">MDFENVGTSVAAPFLAPLSGIVVTFTGLSKEKRQELIGLLHEMGAQSMAAMNCKVTHLIAERCDPESEKYKEARRRKLPVLLPSWVFAANSMDRRLKDTLNVITSEKHLDTHKTPLFAGCEVTVSGFPGADRVDIGRLVELHGGVFTGQMSRSSCTHLIAATNSGEKFRKAREWGTVWVVTSRWLRKCIETGYRLSESRFAHSHDEDKQQRVSPSLQNPHKLQGSENVQEERSQTEDFILIGVILDFIVLFSSLDLPLIESQKGIVWCFVLFRCLQFFAMDAGFYRGTSSEQDIRFTDKERKLLRQMKFENVLETKVDLAKINLDVIKPWITLKLNEILGMEDDVVVEYVFTQLEEKELNPKKMQINLTGFLNARRAREFMAEMWQMFVEAQDSPEGIPTSLVEKKVQELKASNSNKQPMQTYHKATEVDWNQRYQTLTGGRYGKMDPKAQEEDPQRRRRDPEDDRDERAERRMKYEEGRFKERKDLLREKQRHEEKRRERTSSPESPPSIRRFSESGKSGEEKKAAVGGGLTSKSQLKGRQNGDDEKEKRKKNKKEKSHKRHRSDSDSGDERGKKKKHKKEKKSKKHKERD</sequence>
<proteinExistence type="predicted"/>
<feature type="region of interest" description="Disordered" evidence="3">
    <location>
        <begin position="204"/>
        <end position="230"/>
    </location>
</feature>
<dbReference type="PROSITE" id="PS51025">
    <property type="entry name" value="PWI"/>
    <property type="match status" value="1"/>
</dbReference>
<evidence type="ECO:0000313" key="8">
    <source>
        <dbReference type="Proteomes" id="UP001620626"/>
    </source>
</evidence>
<feature type="compositionally biased region" description="Basic and acidic residues" evidence="3">
    <location>
        <begin position="565"/>
        <end position="574"/>
    </location>
</feature>
<dbReference type="Proteomes" id="UP001620626">
    <property type="component" value="Unassembled WGS sequence"/>
</dbReference>
<dbReference type="InterPro" id="IPR036483">
    <property type="entry name" value="PWI_dom_sf"/>
</dbReference>
<dbReference type="CDD" id="cd17731">
    <property type="entry name" value="BRCT_TopBP1_rpt2_like"/>
    <property type="match status" value="1"/>
</dbReference>
<dbReference type="SMART" id="SM00311">
    <property type="entry name" value="PWI"/>
    <property type="match status" value="1"/>
</dbReference>
<dbReference type="InterPro" id="IPR036420">
    <property type="entry name" value="BRCT_dom_sf"/>
</dbReference>
<feature type="transmembrane region" description="Helical" evidence="4">
    <location>
        <begin position="6"/>
        <end position="28"/>
    </location>
</feature>
<dbReference type="PANTHER" id="PTHR13561:SF20">
    <property type="entry name" value="DNA TOPOISOMERASE 2-BINDING PROTEIN 1"/>
    <property type="match status" value="1"/>
</dbReference>
<accession>A0ABD2MB60</accession>
<dbReference type="Gene3D" id="1.20.1390.10">
    <property type="entry name" value="PWI domain"/>
    <property type="match status" value="1"/>
</dbReference>
<dbReference type="Pfam" id="PF12738">
    <property type="entry name" value="PTCB-BRCT"/>
    <property type="match status" value="2"/>
</dbReference>
<dbReference type="PROSITE" id="PS50172">
    <property type="entry name" value="BRCT"/>
    <property type="match status" value="2"/>
</dbReference>
<keyword evidence="8" id="KW-1185">Reference proteome</keyword>
<keyword evidence="4" id="KW-0472">Membrane</keyword>
<dbReference type="InterPro" id="IPR002483">
    <property type="entry name" value="PWI_dom"/>
</dbReference>
<keyword evidence="4" id="KW-0812">Transmembrane</keyword>
<dbReference type="AlphaFoldDB" id="A0ABD2MB60"/>
<evidence type="ECO:0000256" key="3">
    <source>
        <dbReference type="SAM" id="MobiDB-lite"/>
    </source>
</evidence>
<protein>
    <submittedName>
        <fullName evidence="7">Uncharacterized protein</fullName>
    </submittedName>
</protein>
<feature type="compositionally biased region" description="Basic residues" evidence="3">
    <location>
        <begin position="550"/>
        <end position="564"/>
    </location>
</feature>
<feature type="compositionally biased region" description="Polar residues" evidence="3">
    <location>
        <begin position="211"/>
        <end position="227"/>
    </location>
</feature>
<dbReference type="InterPro" id="IPR001357">
    <property type="entry name" value="BRCT_dom"/>
</dbReference>
<dbReference type="GO" id="GO:0006397">
    <property type="term" value="P:mRNA processing"/>
    <property type="evidence" value="ECO:0007669"/>
    <property type="project" value="UniProtKB-KW"/>
</dbReference>
<evidence type="ECO:0000256" key="4">
    <source>
        <dbReference type="SAM" id="Phobius"/>
    </source>
</evidence>
<evidence type="ECO:0000313" key="7">
    <source>
        <dbReference type="EMBL" id="KAL3124706.1"/>
    </source>
</evidence>
<dbReference type="PANTHER" id="PTHR13561">
    <property type="entry name" value="DNA REPLICATION REGULATOR DPB11-RELATED"/>
    <property type="match status" value="1"/>
</dbReference>
<dbReference type="SUPFAM" id="SSF52113">
    <property type="entry name" value="BRCT domain"/>
    <property type="match status" value="2"/>
</dbReference>
<dbReference type="InterPro" id="IPR059215">
    <property type="entry name" value="BRCT2_TopBP1-like"/>
</dbReference>
<evidence type="ECO:0000256" key="2">
    <source>
        <dbReference type="ARBA" id="ARBA00022737"/>
    </source>
</evidence>
<evidence type="ECO:0000259" key="5">
    <source>
        <dbReference type="PROSITE" id="PS50172"/>
    </source>
</evidence>
<dbReference type="CDD" id="cd00027">
    <property type="entry name" value="BRCT"/>
    <property type="match status" value="1"/>
</dbReference>
<feature type="domain" description="BRCT" evidence="5">
    <location>
        <begin position="13"/>
        <end position="87"/>
    </location>
</feature>
<feature type="domain" description="BRCT" evidence="5">
    <location>
        <begin position="112"/>
        <end position="202"/>
    </location>
</feature>
<dbReference type="FunFam" id="3.40.50.10190:FF:000010">
    <property type="entry name" value="DNA topoisomerase II binding protein 1"/>
    <property type="match status" value="1"/>
</dbReference>
<feature type="compositionally biased region" description="Basic and acidic residues" evidence="3">
    <location>
        <begin position="444"/>
        <end position="503"/>
    </location>
</feature>
<gene>
    <name evidence="7" type="ORF">niasHT_001543</name>
</gene>
<evidence type="ECO:0000259" key="6">
    <source>
        <dbReference type="PROSITE" id="PS51025"/>
    </source>
</evidence>
<dbReference type="SMART" id="SM00292">
    <property type="entry name" value="BRCT"/>
    <property type="match status" value="2"/>
</dbReference>
<dbReference type="Gene3D" id="3.40.50.10190">
    <property type="entry name" value="BRCT domain"/>
    <property type="match status" value="2"/>
</dbReference>
<evidence type="ECO:0000256" key="1">
    <source>
        <dbReference type="ARBA" id="ARBA00022664"/>
    </source>
</evidence>
<organism evidence="7 8">
    <name type="scientific">Heterodera trifolii</name>
    <dbReference type="NCBI Taxonomy" id="157864"/>
    <lineage>
        <taxon>Eukaryota</taxon>
        <taxon>Metazoa</taxon>
        <taxon>Ecdysozoa</taxon>
        <taxon>Nematoda</taxon>
        <taxon>Chromadorea</taxon>
        <taxon>Rhabditida</taxon>
        <taxon>Tylenchina</taxon>
        <taxon>Tylenchomorpha</taxon>
        <taxon>Tylenchoidea</taxon>
        <taxon>Heteroderidae</taxon>
        <taxon>Heteroderinae</taxon>
        <taxon>Heterodera</taxon>
    </lineage>
</organism>
<feature type="domain" description="PWI" evidence="6">
    <location>
        <begin position="306"/>
        <end position="405"/>
    </location>
</feature>
<dbReference type="SUPFAM" id="SSF101233">
    <property type="entry name" value="PWI domain"/>
    <property type="match status" value="1"/>
</dbReference>
<keyword evidence="4" id="KW-1133">Transmembrane helix</keyword>
<keyword evidence="2" id="KW-0677">Repeat</keyword>
<dbReference type="EMBL" id="JBICBT010000064">
    <property type="protein sequence ID" value="KAL3124706.1"/>
    <property type="molecule type" value="Genomic_DNA"/>
</dbReference>